<keyword evidence="2" id="KW-0732">Signal</keyword>
<feature type="signal peptide" evidence="2">
    <location>
        <begin position="1"/>
        <end position="26"/>
    </location>
</feature>
<reference evidence="4" key="1">
    <citation type="journal article" date="2013" name="Nat. Genet.">
        <title>The draft genomes of soft-shell turtle and green sea turtle yield insights into the development and evolution of the turtle-specific body plan.</title>
        <authorList>
            <person name="Wang Z."/>
            <person name="Pascual-Anaya J."/>
            <person name="Zadissa A."/>
            <person name="Li W."/>
            <person name="Niimura Y."/>
            <person name="Huang Z."/>
            <person name="Li C."/>
            <person name="White S."/>
            <person name="Xiong Z."/>
            <person name="Fang D."/>
            <person name="Wang B."/>
            <person name="Ming Y."/>
            <person name="Chen Y."/>
            <person name="Zheng Y."/>
            <person name="Kuraku S."/>
            <person name="Pignatelli M."/>
            <person name="Herrero J."/>
            <person name="Beal K."/>
            <person name="Nozawa M."/>
            <person name="Li Q."/>
            <person name="Wang J."/>
            <person name="Zhang H."/>
            <person name="Yu L."/>
            <person name="Shigenobu S."/>
            <person name="Wang J."/>
            <person name="Liu J."/>
            <person name="Flicek P."/>
            <person name="Searle S."/>
            <person name="Wang J."/>
            <person name="Kuratani S."/>
            <person name="Yin Y."/>
            <person name="Aken B."/>
            <person name="Zhang G."/>
            <person name="Irie N."/>
        </authorList>
    </citation>
    <scope>NUCLEOTIDE SEQUENCE [LARGE SCALE GENOMIC DNA]</scope>
</reference>
<dbReference type="Proteomes" id="UP000031443">
    <property type="component" value="Unassembled WGS sequence"/>
</dbReference>
<evidence type="ECO:0000313" key="4">
    <source>
        <dbReference type="Proteomes" id="UP000031443"/>
    </source>
</evidence>
<feature type="region of interest" description="Disordered" evidence="1">
    <location>
        <begin position="219"/>
        <end position="250"/>
    </location>
</feature>
<evidence type="ECO:0000256" key="2">
    <source>
        <dbReference type="SAM" id="SignalP"/>
    </source>
</evidence>
<dbReference type="AlphaFoldDB" id="M7BT11"/>
<feature type="chain" id="PRO_5004080490" evidence="2">
    <location>
        <begin position="27"/>
        <end position="250"/>
    </location>
</feature>
<organism evidence="3 4">
    <name type="scientific">Chelonia mydas</name>
    <name type="common">Green sea-turtle</name>
    <name type="synonym">Chelonia agassizi</name>
    <dbReference type="NCBI Taxonomy" id="8469"/>
    <lineage>
        <taxon>Eukaryota</taxon>
        <taxon>Metazoa</taxon>
        <taxon>Chordata</taxon>
        <taxon>Craniata</taxon>
        <taxon>Vertebrata</taxon>
        <taxon>Euteleostomi</taxon>
        <taxon>Archelosauria</taxon>
        <taxon>Testudinata</taxon>
        <taxon>Testudines</taxon>
        <taxon>Cryptodira</taxon>
        <taxon>Durocryptodira</taxon>
        <taxon>Americhelydia</taxon>
        <taxon>Chelonioidea</taxon>
        <taxon>Cheloniidae</taxon>
        <taxon>Chelonia</taxon>
    </lineage>
</organism>
<sequence length="250" mass="27899">MRASTHVHFNLKCLGLMLAPPTGVNFTPCEKQPQVLNGETDCDSKILDFTPFGELSPIAITRLHEHFTEAQYSCATVSVQLCHCMLVSEDMALAGLGSKEAICTCPGPRNMKGVGSTFSLSHNVKRLADGDILQERNILYPGGYCSILSPQTDAFLIQTQDLIKKYPLPTAPLYTEHNSDSGHSVIHKMGNVGLLYHFFGDQRHTYDLIPMQSPQPLQFHHQMQGPYRPGPTNSKRHQTLPKQQMQKLRK</sequence>
<protein>
    <submittedName>
        <fullName evidence="3">Uncharacterized protein</fullName>
    </submittedName>
</protein>
<accession>M7BT11</accession>
<keyword evidence="4" id="KW-1185">Reference proteome</keyword>
<evidence type="ECO:0000256" key="1">
    <source>
        <dbReference type="SAM" id="MobiDB-lite"/>
    </source>
</evidence>
<dbReference type="EMBL" id="KB514175">
    <property type="protein sequence ID" value="EMP40314.1"/>
    <property type="molecule type" value="Genomic_DNA"/>
</dbReference>
<feature type="compositionally biased region" description="Polar residues" evidence="1">
    <location>
        <begin position="240"/>
        <end position="250"/>
    </location>
</feature>
<name>M7BT11_CHEMY</name>
<evidence type="ECO:0000313" key="3">
    <source>
        <dbReference type="EMBL" id="EMP40314.1"/>
    </source>
</evidence>
<gene>
    <name evidence="3" type="ORF">UY3_02477</name>
</gene>
<proteinExistence type="predicted"/>